<protein>
    <submittedName>
        <fullName evidence="3">Glycosyltransferase family 2 protein</fullName>
    </submittedName>
</protein>
<feature type="compositionally biased region" description="Polar residues" evidence="1">
    <location>
        <begin position="311"/>
        <end position="323"/>
    </location>
</feature>
<dbReference type="InterPro" id="IPR001173">
    <property type="entry name" value="Glyco_trans_2-like"/>
</dbReference>
<feature type="compositionally biased region" description="Basic and acidic residues" evidence="1">
    <location>
        <begin position="298"/>
        <end position="308"/>
    </location>
</feature>
<evidence type="ECO:0000259" key="2">
    <source>
        <dbReference type="Pfam" id="PF00535"/>
    </source>
</evidence>
<dbReference type="Pfam" id="PF00535">
    <property type="entry name" value="Glycos_transf_2"/>
    <property type="match status" value="1"/>
</dbReference>
<accession>A0ABP5F2R1</accession>
<reference evidence="4" key="1">
    <citation type="journal article" date="2019" name="Int. J. Syst. Evol. Microbiol.">
        <title>The Global Catalogue of Microorganisms (GCM) 10K type strain sequencing project: providing services to taxonomists for standard genome sequencing and annotation.</title>
        <authorList>
            <consortium name="The Broad Institute Genomics Platform"/>
            <consortium name="The Broad Institute Genome Sequencing Center for Infectious Disease"/>
            <person name="Wu L."/>
            <person name="Ma J."/>
        </authorList>
    </citation>
    <scope>NUCLEOTIDE SEQUENCE [LARGE SCALE GENOMIC DNA]</scope>
    <source>
        <strain evidence="4">JCM 16014</strain>
    </source>
</reference>
<comment type="caution">
    <text evidence="3">The sequence shown here is derived from an EMBL/GenBank/DDBJ whole genome shotgun (WGS) entry which is preliminary data.</text>
</comment>
<name>A0ABP5F2R1_9ACTN</name>
<proteinExistence type="predicted"/>
<gene>
    <name evidence="3" type="ORF">GCM10009839_04420</name>
</gene>
<dbReference type="PANTHER" id="PTHR43685">
    <property type="entry name" value="GLYCOSYLTRANSFERASE"/>
    <property type="match status" value="1"/>
</dbReference>
<feature type="region of interest" description="Disordered" evidence="1">
    <location>
        <begin position="294"/>
        <end position="323"/>
    </location>
</feature>
<dbReference type="RefSeq" id="WP_344663752.1">
    <property type="nucleotide sequence ID" value="NZ_BAAAQN010000002.1"/>
</dbReference>
<evidence type="ECO:0000256" key="1">
    <source>
        <dbReference type="SAM" id="MobiDB-lite"/>
    </source>
</evidence>
<evidence type="ECO:0000313" key="3">
    <source>
        <dbReference type="EMBL" id="GAA2012954.1"/>
    </source>
</evidence>
<dbReference type="Gene3D" id="3.90.550.10">
    <property type="entry name" value="Spore Coat Polysaccharide Biosynthesis Protein SpsA, Chain A"/>
    <property type="match status" value="1"/>
</dbReference>
<dbReference type="PANTHER" id="PTHR43685:SF2">
    <property type="entry name" value="GLYCOSYLTRANSFERASE 2-LIKE DOMAIN-CONTAINING PROTEIN"/>
    <property type="match status" value="1"/>
</dbReference>
<dbReference type="SUPFAM" id="SSF53448">
    <property type="entry name" value="Nucleotide-diphospho-sugar transferases"/>
    <property type="match status" value="1"/>
</dbReference>
<dbReference type="InterPro" id="IPR050834">
    <property type="entry name" value="Glycosyltransf_2"/>
</dbReference>
<evidence type="ECO:0000313" key="4">
    <source>
        <dbReference type="Proteomes" id="UP001500751"/>
    </source>
</evidence>
<keyword evidence="4" id="KW-1185">Reference proteome</keyword>
<dbReference type="InterPro" id="IPR029044">
    <property type="entry name" value="Nucleotide-diphossugar_trans"/>
</dbReference>
<dbReference type="Proteomes" id="UP001500751">
    <property type="component" value="Unassembled WGS sequence"/>
</dbReference>
<dbReference type="EMBL" id="BAAAQN010000002">
    <property type="protein sequence ID" value="GAA2012954.1"/>
    <property type="molecule type" value="Genomic_DNA"/>
</dbReference>
<sequence>MTTIDIMLPYYGDVALMQTAVRSVIAQSDPDWRLTVVDDGKEPGVPEWFAALDDPRVSYQRNERNLGATGNYKKCLSLVEAEYMVMMGTDDIMLPGYIALIRRIVKEHPGVGVIQPGVQVIDGAGQVVNTVADQAKARIYLPRFTGTTLMAGEELAASLLRGCWFYFPSLCWRSEAIKNASFRDDLDIIQDLALVIDLIEAGETMALSDELVFQYRRHAASYSAAEAMAGKRFAEARRYFVGAAAQMEAMGWPRAAKAARRYTASRLHAVTLLPSALKARSMPGVRNLARHAFLPAPRPERAGAERAGTEQVGTEQVGAEQQR</sequence>
<organism evidence="3 4">
    <name type="scientific">Catenulispora yoronensis</name>
    <dbReference type="NCBI Taxonomy" id="450799"/>
    <lineage>
        <taxon>Bacteria</taxon>
        <taxon>Bacillati</taxon>
        <taxon>Actinomycetota</taxon>
        <taxon>Actinomycetes</taxon>
        <taxon>Catenulisporales</taxon>
        <taxon>Catenulisporaceae</taxon>
        <taxon>Catenulispora</taxon>
    </lineage>
</organism>
<feature type="domain" description="Glycosyltransferase 2-like" evidence="2">
    <location>
        <begin position="6"/>
        <end position="123"/>
    </location>
</feature>